<evidence type="ECO:0000313" key="3">
    <source>
        <dbReference type="Proteomes" id="UP000663866"/>
    </source>
</evidence>
<gene>
    <name evidence="2" type="ORF">OVN521_LOCUS30689</name>
</gene>
<feature type="compositionally biased region" description="Polar residues" evidence="1">
    <location>
        <begin position="66"/>
        <end position="77"/>
    </location>
</feature>
<evidence type="ECO:0000256" key="1">
    <source>
        <dbReference type="SAM" id="MobiDB-lite"/>
    </source>
</evidence>
<evidence type="ECO:0000313" key="2">
    <source>
        <dbReference type="EMBL" id="CAF4284337.1"/>
    </source>
</evidence>
<keyword evidence="3" id="KW-1185">Reference proteome</keyword>
<feature type="compositionally biased region" description="Low complexity" evidence="1">
    <location>
        <begin position="26"/>
        <end position="40"/>
    </location>
</feature>
<feature type="non-terminal residue" evidence="2">
    <location>
        <position position="77"/>
    </location>
</feature>
<proteinExistence type="predicted"/>
<dbReference type="Proteomes" id="UP000663866">
    <property type="component" value="Unassembled WGS sequence"/>
</dbReference>
<protein>
    <submittedName>
        <fullName evidence="2">Uncharacterized protein</fullName>
    </submittedName>
</protein>
<dbReference type="AlphaFoldDB" id="A0A820GX21"/>
<feature type="non-terminal residue" evidence="2">
    <location>
        <position position="1"/>
    </location>
</feature>
<dbReference type="EMBL" id="CAJOBG010011436">
    <property type="protein sequence ID" value="CAF4284337.1"/>
    <property type="molecule type" value="Genomic_DNA"/>
</dbReference>
<feature type="compositionally biased region" description="Basic residues" evidence="1">
    <location>
        <begin position="56"/>
        <end position="65"/>
    </location>
</feature>
<sequence>INENETKQDQTLADATTVGRGPVVETLSSPSLLSPTPQQQEKATISTATTEEQKPKQKKTKKKKSSLNLCSCTRNTT</sequence>
<feature type="region of interest" description="Disordered" evidence="1">
    <location>
        <begin position="1"/>
        <end position="77"/>
    </location>
</feature>
<reference evidence="2" key="1">
    <citation type="submission" date="2021-02" db="EMBL/GenBank/DDBJ databases">
        <authorList>
            <person name="Nowell W R."/>
        </authorList>
    </citation>
    <scope>NUCLEOTIDE SEQUENCE</scope>
</reference>
<comment type="caution">
    <text evidence="2">The sequence shown here is derived from an EMBL/GenBank/DDBJ whole genome shotgun (WGS) entry which is preliminary data.</text>
</comment>
<name>A0A820GX21_9BILA</name>
<accession>A0A820GX21</accession>
<organism evidence="2 3">
    <name type="scientific">Rotaria magnacalcarata</name>
    <dbReference type="NCBI Taxonomy" id="392030"/>
    <lineage>
        <taxon>Eukaryota</taxon>
        <taxon>Metazoa</taxon>
        <taxon>Spiralia</taxon>
        <taxon>Gnathifera</taxon>
        <taxon>Rotifera</taxon>
        <taxon>Eurotatoria</taxon>
        <taxon>Bdelloidea</taxon>
        <taxon>Philodinida</taxon>
        <taxon>Philodinidae</taxon>
        <taxon>Rotaria</taxon>
    </lineage>
</organism>